<keyword evidence="1" id="KW-0812">Transmembrane</keyword>
<evidence type="ECO:0000313" key="2">
    <source>
        <dbReference type="EMBL" id="TKR63547.1"/>
    </source>
</evidence>
<keyword evidence="3" id="KW-1185">Reference proteome</keyword>
<proteinExistence type="predicted"/>
<comment type="caution">
    <text evidence="2">The sequence shown here is derived from an EMBL/GenBank/DDBJ whole genome shotgun (WGS) entry which is preliminary data.</text>
</comment>
<organism evidence="2 3">
    <name type="scientific">Steinernema carpocapsae</name>
    <name type="common">Entomopathogenic nematode</name>
    <dbReference type="NCBI Taxonomy" id="34508"/>
    <lineage>
        <taxon>Eukaryota</taxon>
        <taxon>Metazoa</taxon>
        <taxon>Ecdysozoa</taxon>
        <taxon>Nematoda</taxon>
        <taxon>Chromadorea</taxon>
        <taxon>Rhabditida</taxon>
        <taxon>Tylenchina</taxon>
        <taxon>Panagrolaimomorpha</taxon>
        <taxon>Strongyloidoidea</taxon>
        <taxon>Steinernematidae</taxon>
        <taxon>Steinernema</taxon>
    </lineage>
</organism>
<reference evidence="2 3" key="2">
    <citation type="journal article" date="2019" name="G3 (Bethesda)">
        <title>Hybrid Assembly of the Genome of the Entomopathogenic Nematode Steinernema carpocapsae Identifies the X-Chromosome.</title>
        <authorList>
            <person name="Serra L."/>
            <person name="Macchietto M."/>
            <person name="Macias-Munoz A."/>
            <person name="McGill C.J."/>
            <person name="Rodriguez I.M."/>
            <person name="Rodriguez B."/>
            <person name="Murad R."/>
            <person name="Mortazavi A."/>
        </authorList>
    </citation>
    <scope>NUCLEOTIDE SEQUENCE [LARGE SCALE GENOMIC DNA]</scope>
    <source>
        <strain evidence="2 3">ALL</strain>
    </source>
</reference>
<keyword evidence="1" id="KW-1133">Transmembrane helix</keyword>
<evidence type="ECO:0000256" key="1">
    <source>
        <dbReference type="SAM" id="Phobius"/>
    </source>
</evidence>
<protein>
    <submittedName>
        <fullName evidence="2">Uncharacterized protein</fullName>
    </submittedName>
</protein>
<evidence type="ECO:0000313" key="3">
    <source>
        <dbReference type="Proteomes" id="UP000298663"/>
    </source>
</evidence>
<name>A0A4U5M451_STECR</name>
<feature type="transmembrane region" description="Helical" evidence="1">
    <location>
        <begin position="41"/>
        <end position="63"/>
    </location>
</feature>
<dbReference type="Proteomes" id="UP000298663">
    <property type="component" value="Unassembled WGS sequence"/>
</dbReference>
<reference evidence="2 3" key="1">
    <citation type="journal article" date="2015" name="Genome Biol.">
        <title>Comparative genomics of Steinernema reveals deeply conserved gene regulatory networks.</title>
        <authorList>
            <person name="Dillman A.R."/>
            <person name="Macchietto M."/>
            <person name="Porter C.F."/>
            <person name="Rogers A."/>
            <person name="Williams B."/>
            <person name="Antoshechkin I."/>
            <person name="Lee M.M."/>
            <person name="Goodwin Z."/>
            <person name="Lu X."/>
            <person name="Lewis E.E."/>
            <person name="Goodrich-Blair H."/>
            <person name="Stock S.P."/>
            <person name="Adams B.J."/>
            <person name="Sternberg P.W."/>
            <person name="Mortazavi A."/>
        </authorList>
    </citation>
    <scope>NUCLEOTIDE SEQUENCE [LARGE SCALE GENOMIC DNA]</scope>
    <source>
        <strain evidence="2 3">ALL</strain>
    </source>
</reference>
<sequence>MLQATTVILCFVNTSLPVARLPRFGFRHFPRFMDENDKANLIIFIAVAFVATGFIFTLAKAFADLPGRPCNKVAPMVVDALPIV</sequence>
<dbReference type="EMBL" id="AZBU02000010">
    <property type="protein sequence ID" value="TKR63547.1"/>
    <property type="molecule type" value="Genomic_DNA"/>
</dbReference>
<gene>
    <name evidence="2" type="ORF">L596_027362</name>
</gene>
<accession>A0A4U5M451</accession>
<keyword evidence="1" id="KW-0472">Membrane</keyword>
<dbReference type="AlphaFoldDB" id="A0A4U5M451"/>